<dbReference type="Gene3D" id="3.90.1200.10">
    <property type="match status" value="1"/>
</dbReference>
<dbReference type="InterPro" id="IPR011009">
    <property type="entry name" value="Kinase-like_dom_sf"/>
</dbReference>
<dbReference type="OrthoDB" id="179763at2"/>
<evidence type="ECO:0000259" key="1">
    <source>
        <dbReference type="Pfam" id="PF01636"/>
    </source>
</evidence>
<feature type="domain" description="Aminoglycoside phosphotransferase" evidence="1">
    <location>
        <begin position="27"/>
        <end position="227"/>
    </location>
</feature>
<dbReference type="GO" id="GO:0004103">
    <property type="term" value="F:choline kinase activity"/>
    <property type="evidence" value="ECO:0007669"/>
    <property type="project" value="TreeGrafter"/>
</dbReference>
<accession>A0A1E8FJ09</accession>
<dbReference type="RefSeq" id="WP_070174765.1">
    <property type="nucleotide sequence ID" value="NZ_BMJR01000004.1"/>
</dbReference>
<dbReference type="GO" id="GO:0005737">
    <property type="term" value="C:cytoplasm"/>
    <property type="evidence" value="ECO:0007669"/>
    <property type="project" value="TreeGrafter"/>
</dbReference>
<dbReference type="Proteomes" id="UP000176037">
    <property type="component" value="Unassembled WGS sequence"/>
</dbReference>
<dbReference type="STRING" id="1856405.BFC17_09525"/>
<dbReference type="GO" id="GO:0006646">
    <property type="term" value="P:phosphatidylethanolamine biosynthetic process"/>
    <property type="evidence" value="ECO:0007669"/>
    <property type="project" value="TreeGrafter"/>
</dbReference>
<dbReference type="EMBL" id="MJIC01000004">
    <property type="protein sequence ID" value="OFI35921.1"/>
    <property type="molecule type" value="Genomic_DNA"/>
</dbReference>
<dbReference type="GO" id="GO:0004305">
    <property type="term" value="F:ethanolamine kinase activity"/>
    <property type="evidence" value="ECO:0007669"/>
    <property type="project" value="TreeGrafter"/>
</dbReference>
<dbReference type="AlphaFoldDB" id="A0A1E8FJ09"/>
<reference evidence="2 3" key="1">
    <citation type="submission" date="2016-09" db="EMBL/GenBank/DDBJ databases">
        <title>Alteromonas lipolytica, a new species isolated from sea water.</title>
        <authorList>
            <person name="Wu Y.-H."/>
            <person name="Cheng H."/>
            <person name="Xu X.-W."/>
        </authorList>
    </citation>
    <scope>NUCLEOTIDE SEQUENCE [LARGE SCALE GENOMIC DNA]</scope>
    <source>
        <strain evidence="2 3">JW12</strain>
    </source>
</reference>
<dbReference type="InterPro" id="IPR002575">
    <property type="entry name" value="Aminoglycoside_PTrfase"/>
</dbReference>
<sequence length="261" mass="28772">MVRTLSNQQLVAYINAVCNNSGKALSFEPVRQGLANNVFKASDGQSAWAVKLLGRGDFNTVDYPSVLQLQGQLAESGLAPKVVAFEPALRIWIEQWIETPVAEAGPVNVQLLAEALARIHACKVASPTLALLPCWQHYIEQLAGKTAQEFASERDTLVAVISQYSHYQDFCFCHNDLSFAHLVGEQHQLIVDWEYAATGNRYFDLASCAIINELNEGERMALCRAYAKLADLSVEKVTASLIAFLPVVDFTNRLWTAAAIK</sequence>
<proteinExistence type="predicted"/>
<gene>
    <name evidence="2" type="ORF">BFC17_09525</name>
</gene>
<dbReference type="Pfam" id="PF01636">
    <property type="entry name" value="APH"/>
    <property type="match status" value="1"/>
</dbReference>
<comment type="caution">
    <text evidence="2">The sequence shown here is derived from an EMBL/GenBank/DDBJ whole genome shotgun (WGS) entry which is preliminary data.</text>
</comment>
<protein>
    <recommendedName>
        <fullName evidence="1">Aminoglycoside phosphotransferase domain-containing protein</fullName>
    </recommendedName>
</protein>
<name>A0A1E8FJ09_9ALTE</name>
<evidence type="ECO:0000313" key="3">
    <source>
        <dbReference type="Proteomes" id="UP000176037"/>
    </source>
</evidence>
<dbReference type="PANTHER" id="PTHR22603:SF93">
    <property type="entry name" value="RE24176P"/>
    <property type="match status" value="1"/>
</dbReference>
<dbReference type="PANTHER" id="PTHR22603">
    <property type="entry name" value="CHOLINE/ETHANOALAMINE KINASE"/>
    <property type="match status" value="1"/>
</dbReference>
<keyword evidence="3" id="KW-1185">Reference proteome</keyword>
<dbReference type="SUPFAM" id="SSF56112">
    <property type="entry name" value="Protein kinase-like (PK-like)"/>
    <property type="match status" value="1"/>
</dbReference>
<organism evidence="2 3">
    <name type="scientific">Alteromonas lipolytica</name>
    <dbReference type="NCBI Taxonomy" id="1856405"/>
    <lineage>
        <taxon>Bacteria</taxon>
        <taxon>Pseudomonadati</taxon>
        <taxon>Pseudomonadota</taxon>
        <taxon>Gammaproteobacteria</taxon>
        <taxon>Alteromonadales</taxon>
        <taxon>Alteromonadaceae</taxon>
        <taxon>Alteromonas/Salinimonas group</taxon>
        <taxon>Alteromonas</taxon>
    </lineage>
</organism>
<evidence type="ECO:0000313" key="2">
    <source>
        <dbReference type="EMBL" id="OFI35921.1"/>
    </source>
</evidence>
<dbReference type="Gene3D" id="3.30.200.20">
    <property type="entry name" value="Phosphorylase Kinase, domain 1"/>
    <property type="match status" value="1"/>
</dbReference>